<dbReference type="EMBL" id="ML208685">
    <property type="protein sequence ID" value="TFK61186.1"/>
    <property type="molecule type" value="Genomic_DNA"/>
</dbReference>
<keyword evidence="2" id="KW-1185">Reference proteome</keyword>
<dbReference type="Proteomes" id="UP000308600">
    <property type="component" value="Unassembled WGS sequence"/>
</dbReference>
<name>A0ACD3A6C5_9AGAR</name>
<evidence type="ECO:0000313" key="1">
    <source>
        <dbReference type="EMBL" id="TFK61186.1"/>
    </source>
</evidence>
<sequence>MNALEPHILKAILGAISGPDLIRLASTNTWSRDLVTGYMTENFSIEELLKPFIDPLHTTAFRKLQQELGVVISGSQAVQFFDRRRYEGSDLDLYAHSTVSQRLEDWLTTVGYTRAKVIKRAAVKGTQKVDRVEGLYDGPVFSVATFHQRLSDHTVQVISTQNTVMEVILAFPITCVMNVITHDEAISFYPIATFDRREALVNKMSFSHNRDAFFNKYQKRGWTITDTVDPTRRSDERSDFYCPPNSTRTRYVGDKHCWTITLPPLAYSNKTVDYKFVNSWRLTFRNGPMTNFTILRHKKLTHSYVVALDMELLAKIDELLRETSWVHLTFPEILIIDVVS</sequence>
<proteinExistence type="predicted"/>
<reference evidence="1 2" key="1">
    <citation type="journal article" date="2019" name="Nat. Ecol. Evol.">
        <title>Megaphylogeny resolves global patterns of mushroom evolution.</title>
        <authorList>
            <person name="Varga T."/>
            <person name="Krizsan K."/>
            <person name="Foldi C."/>
            <person name="Dima B."/>
            <person name="Sanchez-Garcia M."/>
            <person name="Sanchez-Ramirez S."/>
            <person name="Szollosi G.J."/>
            <person name="Szarkandi J.G."/>
            <person name="Papp V."/>
            <person name="Albert L."/>
            <person name="Andreopoulos W."/>
            <person name="Angelini C."/>
            <person name="Antonin V."/>
            <person name="Barry K.W."/>
            <person name="Bougher N.L."/>
            <person name="Buchanan P."/>
            <person name="Buyck B."/>
            <person name="Bense V."/>
            <person name="Catcheside P."/>
            <person name="Chovatia M."/>
            <person name="Cooper J."/>
            <person name="Damon W."/>
            <person name="Desjardin D."/>
            <person name="Finy P."/>
            <person name="Geml J."/>
            <person name="Haridas S."/>
            <person name="Hughes K."/>
            <person name="Justo A."/>
            <person name="Karasinski D."/>
            <person name="Kautmanova I."/>
            <person name="Kiss B."/>
            <person name="Kocsube S."/>
            <person name="Kotiranta H."/>
            <person name="LaButti K.M."/>
            <person name="Lechner B.E."/>
            <person name="Liimatainen K."/>
            <person name="Lipzen A."/>
            <person name="Lukacs Z."/>
            <person name="Mihaltcheva S."/>
            <person name="Morgado L.N."/>
            <person name="Niskanen T."/>
            <person name="Noordeloos M.E."/>
            <person name="Ohm R.A."/>
            <person name="Ortiz-Santana B."/>
            <person name="Ovrebo C."/>
            <person name="Racz N."/>
            <person name="Riley R."/>
            <person name="Savchenko A."/>
            <person name="Shiryaev A."/>
            <person name="Soop K."/>
            <person name="Spirin V."/>
            <person name="Szebenyi C."/>
            <person name="Tomsovsky M."/>
            <person name="Tulloss R.E."/>
            <person name="Uehling J."/>
            <person name="Grigoriev I.V."/>
            <person name="Vagvolgyi C."/>
            <person name="Papp T."/>
            <person name="Martin F.M."/>
            <person name="Miettinen O."/>
            <person name="Hibbett D.S."/>
            <person name="Nagy L.G."/>
        </authorList>
    </citation>
    <scope>NUCLEOTIDE SEQUENCE [LARGE SCALE GENOMIC DNA]</scope>
    <source>
        <strain evidence="1 2">NL-1719</strain>
    </source>
</reference>
<accession>A0ACD3A6C5</accession>
<evidence type="ECO:0000313" key="2">
    <source>
        <dbReference type="Proteomes" id="UP000308600"/>
    </source>
</evidence>
<protein>
    <submittedName>
        <fullName evidence="1">Uncharacterized protein</fullName>
    </submittedName>
</protein>
<organism evidence="1 2">
    <name type="scientific">Pluteus cervinus</name>
    <dbReference type="NCBI Taxonomy" id="181527"/>
    <lineage>
        <taxon>Eukaryota</taxon>
        <taxon>Fungi</taxon>
        <taxon>Dikarya</taxon>
        <taxon>Basidiomycota</taxon>
        <taxon>Agaricomycotina</taxon>
        <taxon>Agaricomycetes</taxon>
        <taxon>Agaricomycetidae</taxon>
        <taxon>Agaricales</taxon>
        <taxon>Pluteineae</taxon>
        <taxon>Pluteaceae</taxon>
        <taxon>Pluteus</taxon>
    </lineage>
</organism>
<gene>
    <name evidence="1" type="ORF">BDN72DRAFT_904310</name>
</gene>